<dbReference type="EMBL" id="CM001196">
    <property type="protein sequence ID" value="EGP92010.1"/>
    <property type="molecule type" value="Genomic_DNA"/>
</dbReference>
<feature type="region of interest" description="Disordered" evidence="6">
    <location>
        <begin position="901"/>
        <end position="931"/>
    </location>
</feature>
<feature type="compositionally biased region" description="Acidic residues" evidence="6">
    <location>
        <begin position="56"/>
        <end position="66"/>
    </location>
</feature>
<dbReference type="STRING" id="336722.F9WYG7"/>
<dbReference type="RefSeq" id="XP_003857034.1">
    <property type="nucleotide sequence ID" value="XM_003856986.1"/>
</dbReference>
<comment type="subcellular location">
    <subcellularLocation>
        <location evidence="1">Nucleus</location>
    </subcellularLocation>
</comment>
<feature type="compositionally biased region" description="Basic and acidic residues" evidence="6">
    <location>
        <begin position="259"/>
        <end position="268"/>
    </location>
</feature>
<feature type="region of interest" description="Disordered" evidence="6">
    <location>
        <begin position="720"/>
        <end position="740"/>
    </location>
</feature>
<dbReference type="GO" id="GO:0010468">
    <property type="term" value="P:regulation of gene expression"/>
    <property type="evidence" value="ECO:0007669"/>
    <property type="project" value="UniProtKB-ARBA"/>
</dbReference>
<gene>
    <name evidence="7" type="ORF">MYCGRDRAFT_89986</name>
</gene>
<keyword evidence="4" id="KW-0804">Transcription</keyword>
<accession>F9WYG7</accession>
<dbReference type="HOGENOM" id="CLU_314283_0_0_1"/>
<feature type="compositionally biased region" description="Polar residues" evidence="6">
    <location>
        <begin position="1"/>
        <end position="15"/>
    </location>
</feature>
<feature type="compositionally biased region" description="Acidic residues" evidence="6">
    <location>
        <begin position="852"/>
        <end position="867"/>
    </location>
</feature>
<proteinExistence type="predicted"/>
<keyword evidence="8" id="KW-1185">Reference proteome</keyword>
<feature type="region of interest" description="Disordered" evidence="6">
    <location>
        <begin position="561"/>
        <end position="609"/>
    </location>
</feature>
<evidence type="ECO:0000256" key="4">
    <source>
        <dbReference type="ARBA" id="ARBA00023163"/>
    </source>
</evidence>
<evidence type="ECO:0000313" key="8">
    <source>
        <dbReference type="Proteomes" id="UP000008062"/>
    </source>
</evidence>
<evidence type="ECO:0000256" key="6">
    <source>
        <dbReference type="SAM" id="MobiDB-lite"/>
    </source>
</evidence>
<dbReference type="PANTHER" id="PTHR21964">
    <property type="entry name" value="BREAST CANCER METASTASIS-SUPPRESSOR 1"/>
    <property type="match status" value="1"/>
</dbReference>
<feature type="region of interest" description="Disordered" evidence="6">
    <location>
        <begin position="526"/>
        <end position="547"/>
    </location>
</feature>
<feature type="compositionally biased region" description="Basic and acidic residues" evidence="6">
    <location>
        <begin position="286"/>
        <end position="298"/>
    </location>
</feature>
<dbReference type="KEGG" id="ztr:MYCGRDRAFT_89986"/>
<organism evidence="7 8">
    <name type="scientific">Zymoseptoria tritici (strain CBS 115943 / IPO323)</name>
    <name type="common">Speckled leaf blotch fungus</name>
    <name type="synonym">Septoria tritici</name>
    <dbReference type="NCBI Taxonomy" id="336722"/>
    <lineage>
        <taxon>Eukaryota</taxon>
        <taxon>Fungi</taxon>
        <taxon>Dikarya</taxon>
        <taxon>Ascomycota</taxon>
        <taxon>Pezizomycotina</taxon>
        <taxon>Dothideomycetes</taxon>
        <taxon>Dothideomycetidae</taxon>
        <taxon>Mycosphaerellales</taxon>
        <taxon>Mycosphaerellaceae</taxon>
        <taxon>Zymoseptoria</taxon>
    </lineage>
</organism>
<evidence type="ECO:0000313" key="7">
    <source>
        <dbReference type="EMBL" id="EGP92010.1"/>
    </source>
</evidence>
<dbReference type="OrthoDB" id="20886at2759"/>
<dbReference type="InterPro" id="IPR013907">
    <property type="entry name" value="Sds3"/>
</dbReference>
<name>F9WYG7_ZYMTI</name>
<dbReference type="GO" id="GO:0005654">
    <property type="term" value="C:nucleoplasm"/>
    <property type="evidence" value="ECO:0007669"/>
    <property type="project" value="UniProtKB-ARBA"/>
</dbReference>
<dbReference type="Pfam" id="PF08598">
    <property type="entry name" value="Sds3"/>
    <property type="match status" value="1"/>
</dbReference>
<feature type="compositionally biased region" description="Low complexity" evidence="6">
    <location>
        <begin position="184"/>
        <end position="193"/>
    </location>
</feature>
<protein>
    <submittedName>
        <fullName evidence="7">Uncharacterized protein</fullName>
    </submittedName>
</protein>
<dbReference type="InParanoid" id="F9WYG7"/>
<sequence>MHAQRPSISPLSSKASPIANRDAPMRDTEAEDDALPDGTVDLAADVGDDRSSSLSDPEDDLEEDGEVFGSSSANIAAEELTAHQSMEIDSEAETERLENTPDKLRKQAENVGRTPSKLVHAATADDEALDDLSEPPSPILLAQGGPSSTSTIDAAGQWHSAATRGEVDTDLEEAAKKRKRSQSEESSLSSPESDLGESPRKRSHSAVANDTTANGETQPEDAPADADEPIDEEAEAAAIPEPVKPGRKKGGRPPKKGRPKLEPAKETEVVQSDAVVQPEEEQNEEAAARSKEESERKLPASTAFEDLAKQFAAFRDKVHGERLAAMDAELDLLKQPDCKHPEYLRQIACIDARYSKQATETRALRKFKLESLRRTTLAERSQLHSQYFQHARELRENVMVKLGEDWYNIQKERRQANQSDDEAYMFKFPTKKSVQIRQQAKYNQEVSVLSGIAKYVGFPAAPDIAGAEGDALDSDLKSMKINKRAAQPAAQPVYFPNRTGFVQAQSERIAHEQFVEQNAWARSQGPILNHGPPGLTHTPDWASEPGAHTAKQLMRSLNGTATNAHSPYATPNPQRRLPEHSSAGTIPANSDPVDAPSSVVAAPPTTDRVHYPHIPANSDRIHSFRPASNDNDSRVAQQQISHNLKLLRLTSHHIAHFSRSVHGLSHMLMIPSFFHYSLTMAAMRADNEAVQTGASTAVATPADARFEAFAQALDTCVETEERAADQRAEGAEDPDTDQRRARDIAEVHRALTAWATKGTGSATVSGEQPRGTLSAFMYKKQDDAYMRIEAEVDPKDRGFLPDNEDLVAGFIHAFGFAIPGEEDGAEELSSVQRVRLEDALEAYFEAMKANCPEDDDEDGEESSDDEGGFNWAPPEIPGLIDLEEFRQRMMGPRTVREILGIEAGDTGDNNETSDTIETGEAGEIGGKASSA</sequence>
<feature type="compositionally biased region" description="Polar residues" evidence="6">
    <location>
        <begin position="206"/>
        <end position="217"/>
    </location>
</feature>
<dbReference type="OMA" id="DTPWANP"/>
<evidence type="ECO:0000256" key="3">
    <source>
        <dbReference type="ARBA" id="ARBA00023015"/>
    </source>
</evidence>
<evidence type="ECO:0000256" key="1">
    <source>
        <dbReference type="ARBA" id="ARBA00004123"/>
    </source>
</evidence>
<feature type="compositionally biased region" description="Polar residues" evidence="6">
    <location>
        <begin position="561"/>
        <end position="573"/>
    </location>
</feature>
<dbReference type="eggNOG" id="ENOG502S36P">
    <property type="taxonomic scope" value="Eukaryota"/>
</dbReference>
<feature type="compositionally biased region" description="Basic residues" evidence="6">
    <location>
        <begin position="245"/>
        <end position="258"/>
    </location>
</feature>
<feature type="region of interest" description="Disordered" evidence="6">
    <location>
        <begin position="82"/>
        <end position="301"/>
    </location>
</feature>
<feature type="compositionally biased region" description="Basic and acidic residues" evidence="6">
    <location>
        <begin position="93"/>
        <end position="108"/>
    </location>
</feature>
<keyword evidence="5" id="KW-0539">Nucleus</keyword>
<dbReference type="AlphaFoldDB" id="F9WYG7"/>
<dbReference type="SMART" id="SM01401">
    <property type="entry name" value="Sds3"/>
    <property type="match status" value="1"/>
</dbReference>
<keyword evidence="2" id="KW-0678">Repressor</keyword>
<evidence type="ECO:0000256" key="5">
    <source>
        <dbReference type="ARBA" id="ARBA00023242"/>
    </source>
</evidence>
<evidence type="ECO:0000256" key="2">
    <source>
        <dbReference type="ARBA" id="ARBA00022491"/>
    </source>
</evidence>
<feature type="region of interest" description="Disordered" evidence="6">
    <location>
        <begin position="851"/>
        <end position="876"/>
    </location>
</feature>
<keyword evidence="3" id="KW-0805">Transcription regulation</keyword>
<dbReference type="GeneID" id="13398821"/>
<dbReference type="Proteomes" id="UP000008062">
    <property type="component" value="Chromosome 1"/>
</dbReference>
<feature type="compositionally biased region" description="Acidic residues" evidence="6">
    <location>
        <begin position="124"/>
        <end position="133"/>
    </location>
</feature>
<feature type="compositionally biased region" description="Acidic residues" evidence="6">
    <location>
        <begin position="218"/>
        <end position="235"/>
    </location>
</feature>
<reference evidence="7 8" key="1">
    <citation type="journal article" date="2011" name="PLoS Genet.">
        <title>Finished genome of the fungal wheat pathogen Mycosphaerella graminicola reveals dispensome structure, chromosome plasticity, and stealth pathogenesis.</title>
        <authorList>
            <person name="Goodwin S.B."/>
            <person name="Ben M'barek S."/>
            <person name="Dhillon B."/>
            <person name="Wittenberg A.H.J."/>
            <person name="Crane C.F."/>
            <person name="Hane J.K."/>
            <person name="Foster A.J."/>
            <person name="Van der Lee T.A.J."/>
            <person name="Grimwood J."/>
            <person name="Aerts A."/>
            <person name="Antoniw J."/>
            <person name="Bailey A."/>
            <person name="Bluhm B."/>
            <person name="Bowler J."/>
            <person name="Bristow J."/>
            <person name="van der Burgt A."/>
            <person name="Canto-Canche B."/>
            <person name="Churchill A.C.L."/>
            <person name="Conde-Ferraez L."/>
            <person name="Cools H.J."/>
            <person name="Coutinho P.M."/>
            <person name="Csukai M."/>
            <person name="Dehal P."/>
            <person name="De Wit P."/>
            <person name="Donzelli B."/>
            <person name="van de Geest H.C."/>
            <person name="van Ham R.C.H.J."/>
            <person name="Hammond-Kosack K.E."/>
            <person name="Henrissat B."/>
            <person name="Kilian A."/>
            <person name="Kobayashi A.K."/>
            <person name="Koopmann E."/>
            <person name="Kourmpetis Y."/>
            <person name="Kuzniar A."/>
            <person name="Lindquist E."/>
            <person name="Lombard V."/>
            <person name="Maliepaard C."/>
            <person name="Martins N."/>
            <person name="Mehrabi R."/>
            <person name="Nap J.P.H."/>
            <person name="Ponomarenko A."/>
            <person name="Rudd J.J."/>
            <person name="Salamov A."/>
            <person name="Schmutz J."/>
            <person name="Schouten H.J."/>
            <person name="Shapiro H."/>
            <person name="Stergiopoulos I."/>
            <person name="Torriani S.F.F."/>
            <person name="Tu H."/>
            <person name="de Vries R.P."/>
            <person name="Waalwijk C."/>
            <person name="Ware S.B."/>
            <person name="Wiebenga A."/>
            <person name="Zwiers L.-H."/>
            <person name="Oliver R.P."/>
            <person name="Grigoriev I.V."/>
            <person name="Kema G.H.J."/>
        </authorList>
    </citation>
    <scope>NUCLEOTIDE SEQUENCE [LARGE SCALE GENOMIC DNA]</scope>
    <source>
        <strain evidence="8">CBS 115943 / IPO323</strain>
    </source>
</reference>
<feature type="region of interest" description="Disordered" evidence="6">
    <location>
        <begin position="1"/>
        <end position="70"/>
    </location>
</feature>